<dbReference type="GO" id="GO:0071973">
    <property type="term" value="P:bacterial-type flagellum-dependent cell motility"/>
    <property type="evidence" value="ECO:0007669"/>
    <property type="project" value="InterPro"/>
</dbReference>
<name>G0EM63_BRAIP</name>
<dbReference type="InterPro" id="IPR001624">
    <property type="entry name" value="FliE"/>
</dbReference>
<keyword evidence="5" id="KW-0282">Flagellum</keyword>
<dbReference type="GO" id="GO:0009425">
    <property type="term" value="C:bacterial-type flagellum basal body"/>
    <property type="evidence" value="ECO:0007669"/>
    <property type="project" value="UniProtKB-SubCell"/>
</dbReference>
<dbReference type="RefSeq" id="WP_014487467.1">
    <property type="nucleotide sequence ID" value="NC_017243.1"/>
</dbReference>
<keyword evidence="5" id="KW-0966">Cell projection</keyword>
<keyword evidence="5" id="KW-0969">Cilium</keyword>
<dbReference type="PRINTS" id="PR01006">
    <property type="entry name" value="FLGHOOKFLIE"/>
</dbReference>
<dbReference type="GeneID" id="44969561"/>
<accession>G0EM63</accession>
<evidence type="ECO:0000313" key="6">
    <source>
        <dbReference type="Proteomes" id="UP000008522"/>
    </source>
</evidence>
<reference evidence="5 6" key="1">
    <citation type="journal article" date="2011" name="BMC Genomics">
        <title>Complete genome sequence of Brachyspira intermedia reveals unique genomic features in Brachyspira species and phage-mediated horizontal gene transfer.</title>
        <authorList>
            <person name="Hafstrom T."/>
            <person name="Jansson D.S."/>
            <person name="Segerman B."/>
        </authorList>
    </citation>
    <scope>NUCLEOTIDE SEQUENCE [LARGE SCALE GENOMIC DNA]</scope>
    <source>
        <strain evidence="6">ATCC 51140 / PWS/A</strain>
    </source>
</reference>
<dbReference type="GO" id="GO:0005198">
    <property type="term" value="F:structural molecule activity"/>
    <property type="evidence" value="ECO:0007669"/>
    <property type="project" value="UniProtKB-UniRule"/>
</dbReference>
<dbReference type="Pfam" id="PF02049">
    <property type="entry name" value="FliE"/>
    <property type="match status" value="1"/>
</dbReference>
<keyword evidence="3" id="KW-0975">Bacterial flagellum</keyword>
<organism evidence="5 6">
    <name type="scientific">Brachyspira intermedia (strain ATCC 51140 / PWS/A)</name>
    <name type="common">Serpulina intermedia</name>
    <dbReference type="NCBI Taxonomy" id="1045858"/>
    <lineage>
        <taxon>Bacteria</taxon>
        <taxon>Pseudomonadati</taxon>
        <taxon>Spirochaetota</taxon>
        <taxon>Spirochaetia</taxon>
        <taxon>Brachyspirales</taxon>
        <taxon>Brachyspiraceae</taxon>
        <taxon>Brachyspira</taxon>
    </lineage>
</organism>
<dbReference type="PATRIC" id="fig|1045858.4.peg.1007"/>
<dbReference type="HOGENOM" id="CLU_147249_4_0_12"/>
<comment type="similarity">
    <text evidence="2">Belongs to the FliE family.</text>
</comment>
<dbReference type="GO" id="GO:0003774">
    <property type="term" value="F:cytoskeletal motor activity"/>
    <property type="evidence" value="ECO:0007669"/>
    <property type="project" value="InterPro"/>
</dbReference>
<evidence type="ECO:0000313" key="5">
    <source>
        <dbReference type="EMBL" id="AEM21632.1"/>
    </source>
</evidence>
<protein>
    <recommendedName>
        <fullName evidence="4">Flagellar hook-basal body complex protein FliE</fullName>
    </recommendedName>
</protein>
<keyword evidence="6" id="KW-1185">Reference proteome</keyword>
<comment type="subcellular location">
    <subcellularLocation>
        <location evidence="1">Bacterial flagellum basal body</location>
    </subcellularLocation>
</comment>
<proteinExistence type="inferred from homology"/>
<dbReference type="KEGG" id="bip:Bint_1007"/>
<dbReference type="PANTHER" id="PTHR34653:SF1">
    <property type="entry name" value="FLAGELLAR HOOK-BASAL BODY COMPLEX PROTEIN FLIE"/>
    <property type="match status" value="1"/>
</dbReference>
<gene>
    <name evidence="5" type="primary">fliE</name>
    <name evidence="5" type="ordered locus">Bint_1007</name>
</gene>
<sequence>MNINSVMNAYSMNNTRTGNVGDNYGFVLKTTDPRHYGPAQQLRRSSNNDLISNFGTMLSDAIDAVNQKQVDRDNIIVQAGIRPDQVDVSDVMNAIAEAELSLSFTKAVIDRAVRAYQEVTTYR</sequence>
<evidence type="ECO:0000256" key="4">
    <source>
        <dbReference type="NCBIfam" id="TIGR00205"/>
    </source>
</evidence>
<dbReference type="Proteomes" id="UP000008522">
    <property type="component" value="Chromosome"/>
</dbReference>
<evidence type="ECO:0000256" key="3">
    <source>
        <dbReference type="ARBA" id="ARBA00023143"/>
    </source>
</evidence>
<dbReference type="NCBIfam" id="TIGR00205">
    <property type="entry name" value="fliE"/>
    <property type="match status" value="1"/>
</dbReference>
<evidence type="ECO:0000256" key="1">
    <source>
        <dbReference type="ARBA" id="ARBA00004117"/>
    </source>
</evidence>
<dbReference type="AlphaFoldDB" id="G0EM63"/>
<dbReference type="PANTHER" id="PTHR34653">
    <property type="match status" value="1"/>
</dbReference>
<dbReference type="OrthoDB" id="307933at2"/>
<dbReference type="EMBL" id="CP002874">
    <property type="protein sequence ID" value="AEM21632.1"/>
    <property type="molecule type" value="Genomic_DNA"/>
</dbReference>
<evidence type="ECO:0000256" key="2">
    <source>
        <dbReference type="ARBA" id="ARBA00009272"/>
    </source>
</evidence>
<dbReference type="eggNOG" id="COG1677">
    <property type="taxonomic scope" value="Bacteria"/>
</dbReference>